<comment type="caution">
    <text evidence="2">The sequence shown here is derived from an EMBL/GenBank/DDBJ whole genome shotgun (WGS) entry which is preliminary data.</text>
</comment>
<evidence type="ECO:0000313" key="3">
    <source>
        <dbReference type="Proteomes" id="UP000543579"/>
    </source>
</evidence>
<dbReference type="EMBL" id="JACHXY010000003">
    <property type="protein sequence ID" value="MBB3158894.1"/>
    <property type="molecule type" value="Genomic_DNA"/>
</dbReference>
<accession>A0A7W5CKA1</accession>
<evidence type="ECO:0000256" key="1">
    <source>
        <dbReference type="SAM" id="MobiDB-lite"/>
    </source>
</evidence>
<dbReference type="RefSeq" id="WP_246383582.1">
    <property type="nucleotide sequence ID" value="NZ_JACHXY010000003.1"/>
</dbReference>
<protein>
    <submittedName>
        <fullName evidence="2">Uncharacterized protein</fullName>
    </submittedName>
</protein>
<feature type="region of interest" description="Disordered" evidence="1">
    <location>
        <begin position="1"/>
        <end position="120"/>
    </location>
</feature>
<sequence length="120" mass="12206">MTDTPDAAGGDVQRVVPVPSTGSEAVAVPASGKKEFVDAAGTPGTPQMAEPIDASSTPTASPARQPVVRVRGSRRARLLPAPGTTAEPAPADDRERGRGSKPAASGPNDDRMLGDVPPHY</sequence>
<proteinExistence type="predicted"/>
<evidence type="ECO:0000313" key="2">
    <source>
        <dbReference type="EMBL" id="MBB3158894.1"/>
    </source>
</evidence>
<dbReference type="AlphaFoldDB" id="A0A7W5CKA1"/>
<organism evidence="2 3">
    <name type="scientific">Microbacterium proteolyticum</name>
    <dbReference type="NCBI Taxonomy" id="1572644"/>
    <lineage>
        <taxon>Bacteria</taxon>
        <taxon>Bacillati</taxon>
        <taxon>Actinomycetota</taxon>
        <taxon>Actinomycetes</taxon>
        <taxon>Micrococcales</taxon>
        <taxon>Microbacteriaceae</taxon>
        <taxon>Microbacterium</taxon>
    </lineage>
</organism>
<dbReference type="Proteomes" id="UP000543579">
    <property type="component" value="Unassembled WGS sequence"/>
</dbReference>
<reference evidence="2 3" key="1">
    <citation type="submission" date="2020-08" db="EMBL/GenBank/DDBJ databases">
        <title>Genomic Encyclopedia of Type Strains, Phase III (KMG-III): the genomes of soil and plant-associated and newly described type strains.</title>
        <authorList>
            <person name="Whitman W."/>
        </authorList>
    </citation>
    <scope>NUCLEOTIDE SEQUENCE [LARGE SCALE GENOMIC DNA]</scope>
    <source>
        <strain evidence="2 3">CECT 8356</strain>
    </source>
</reference>
<feature type="compositionally biased region" description="Low complexity" evidence="1">
    <location>
        <begin position="80"/>
        <end position="89"/>
    </location>
</feature>
<gene>
    <name evidence="2" type="ORF">FHS07_002612</name>
</gene>
<name>A0A7W5CKA1_9MICO</name>